<evidence type="ECO:0000256" key="6">
    <source>
        <dbReference type="SAM" id="SignalP"/>
    </source>
</evidence>
<keyword evidence="9" id="KW-1185">Reference proteome</keyword>
<feature type="chain" id="PRO_5046011749" evidence="6">
    <location>
        <begin position="23"/>
        <end position="318"/>
    </location>
</feature>
<evidence type="ECO:0000256" key="1">
    <source>
        <dbReference type="ARBA" id="ARBA00022617"/>
    </source>
</evidence>
<protein>
    <submittedName>
        <fullName evidence="8">Cytochrome C</fullName>
    </submittedName>
</protein>
<dbReference type="SUPFAM" id="SSF46626">
    <property type="entry name" value="Cytochrome c"/>
    <property type="match status" value="2"/>
</dbReference>
<keyword evidence="2 4" id="KW-0479">Metal-binding</keyword>
<dbReference type="InterPro" id="IPR036909">
    <property type="entry name" value="Cyt_c-like_dom_sf"/>
</dbReference>
<dbReference type="EMBL" id="NEVR01000005">
    <property type="protein sequence ID" value="OZI57912.1"/>
    <property type="molecule type" value="Genomic_DNA"/>
</dbReference>
<dbReference type="PANTHER" id="PTHR35008">
    <property type="entry name" value="BLL4482 PROTEIN-RELATED"/>
    <property type="match status" value="1"/>
</dbReference>
<reference evidence="8 9" key="1">
    <citation type="submission" date="2017-05" db="EMBL/GenBank/DDBJ databases">
        <title>Complete and WGS of Bordetella genogroups.</title>
        <authorList>
            <person name="Spilker T."/>
            <person name="Lipuma J."/>
        </authorList>
    </citation>
    <scope>NUCLEOTIDE SEQUENCE [LARGE SCALE GENOMIC DNA]</scope>
    <source>
        <strain evidence="8 9">AU9795</strain>
    </source>
</reference>
<dbReference type="Proteomes" id="UP000216354">
    <property type="component" value="Unassembled WGS sequence"/>
</dbReference>
<evidence type="ECO:0000256" key="5">
    <source>
        <dbReference type="SAM" id="MobiDB-lite"/>
    </source>
</evidence>
<dbReference type="Pfam" id="PF00034">
    <property type="entry name" value="Cytochrom_C"/>
    <property type="match status" value="1"/>
</dbReference>
<keyword evidence="1 4" id="KW-0349">Heme</keyword>
<dbReference type="PROSITE" id="PS51007">
    <property type="entry name" value="CYTC"/>
    <property type="match status" value="1"/>
</dbReference>
<accession>A0ABX4EUJ7</accession>
<gene>
    <name evidence="8" type="ORF">CAL27_21195</name>
</gene>
<keyword evidence="3 4" id="KW-0408">Iron</keyword>
<evidence type="ECO:0000313" key="9">
    <source>
        <dbReference type="Proteomes" id="UP000216354"/>
    </source>
</evidence>
<feature type="signal peptide" evidence="6">
    <location>
        <begin position="1"/>
        <end position="22"/>
    </location>
</feature>
<dbReference type="InterPro" id="IPR051459">
    <property type="entry name" value="Cytochrome_c-type_DH"/>
</dbReference>
<sequence>MNKRVRYLVAGLLLALPLGAWASGALPPSASEPQGRQPAAAAPAERAPGVVLRYPVLDKDGKRLPDYVVPDDALIDAAPNAEQIRLGQRLLNDTRRLLPGHTGAAMNCNSCHIQQGKKPLGAPYINSFNAFPQYNPRADRVVTLADRINGCFQRSMNGKPLPRDGIEMQAMIAYMKWLAQDVPSGAQVQIKNAWPIDTKLKPDSTRGATLYAKQCAACHGAGGEGKRDGAGNVVFPPLWGDESFNIGAGLARTFKAAAFIRNNMPMAVNTGGHWGEGGVLSDQDAVDIAEYFTHMPRPDFPGKERDWPKGNKPADARY</sequence>
<evidence type="ECO:0000256" key="4">
    <source>
        <dbReference type="PROSITE-ProRule" id="PRU00433"/>
    </source>
</evidence>
<evidence type="ECO:0000259" key="7">
    <source>
        <dbReference type="PROSITE" id="PS51007"/>
    </source>
</evidence>
<dbReference type="RefSeq" id="WP_176461518.1">
    <property type="nucleotide sequence ID" value="NZ_NEVR01000005.1"/>
</dbReference>
<evidence type="ECO:0000256" key="2">
    <source>
        <dbReference type="ARBA" id="ARBA00022723"/>
    </source>
</evidence>
<evidence type="ECO:0000256" key="3">
    <source>
        <dbReference type="ARBA" id="ARBA00023004"/>
    </source>
</evidence>
<comment type="caution">
    <text evidence="8">The sequence shown here is derived from an EMBL/GenBank/DDBJ whole genome shotgun (WGS) entry which is preliminary data.</text>
</comment>
<feature type="domain" description="Cytochrome c" evidence="7">
    <location>
        <begin position="202"/>
        <end position="296"/>
    </location>
</feature>
<evidence type="ECO:0000313" key="8">
    <source>
        <dbReference type="EMBL" id="OZI57912.1"/>
    </source>
</evidence>
<organism evidence="8 9">
    <name type="scientific">Bordetella genomosp. 1</name>
    <dbReference type="NCBI Taxonomy" id="1395607"/>
    <lineage>
        <taxon>Bacteria</taxon>
        <taxon>Pseudomonadati</taxon>
        <taxon>Pseudomonadota</taxon>
        <taxon>Betaproteobacteria</taxon>
        <taxon>Burkholderiales</taxon>
        <taxon>Alcaligenaceae</taxon>
        <taxon>Bordetella</taxon>
    </lineage>
</organism>
<keyword evidence="6" id="KW-0732">Signal</keyword>
<feature type="region of interest" description="Disordered" evidence="5">
    <location>
        <begin position="297"/>
        <end position="318"/>
    </location>
</feature>
<proteinExistence type="predicted"/>
<dbReference type="Gene3D" id="1.10.760.10">
    <property type="entry name" value="Cytochrome c-like domain"/>
    <property type="match status" value="2"/>
</dbReference>
<dbReference type="Pfam" id="PF21342">
    <property type="entry name" value="SoxA-TsdA_cyt-c"/>
    <property type="match status" value="1"/>
</dbReference>
<dbReference type="InterPro" id="IPR009056">
    <property type="entry name" value="Cyt_c-like_dom"/>
</dbReference>
<dbReference type="PANTHER" id="PTHR35008:SF4">
    <property type="entry name" value="BLL4482 PROTEIN"/>
    <property type="match status" value="1"/>
</dbReference>
<name>A0ABX4EUJ7_9BORD</name>